<keyword evidence="5" id="KW-1003">Cell membrane</keyword>
<sequence>MNTPDRLRASLTGFVAGLAGGLFGVGGGILLVPMLTGFFALTQHQAHGTSLAAIGATAIAGLVVYGTHGHVDWVTAATLGFASVFFARLGARGAARVSRSGLTQAFAVFLLVVAIRLFWKVPAGEGHALFTGPLRLAVALAVGASVGLLSGFLGVGGGILAVPALTLLFGAPQQTAQGTSLAVILVTAPFGALEHHRHGNVVPRLVPWLALGAAAGAPLASMVAQTLPQAALARAFAVFLVANAAYMWVRAARAATKA</sequence>
<feature type="transmembrane region" description="Helical" evidence="5">
    <location>
        <begin position="176"/>
        <end position="193"/>
    </location>
</feature>
<organism evidence="6 7">
    <name type="scientific">Eiseniibacteriota bacterium</name>
    <dbReference type="NCBI Taxonomy" id="2212470"/>
    <lineage>
        <taxon>Bacteria</taxon>
        <taxon>Candidatus Eiseniibacteriota</taxon>
    </lineage>
</organism>
<feature type="transmembrane region" description="Helical" evidence="5">
    <location>
        <begin position="48"/>
        <end position="67"/>
    </location>
</feature>
<evidence type="ECO:0000256" key="5">
    <source>
        <dbReference type="RuleBase" id="RU363041"/>
    </source>
</evidence>
<dbReference type="Proteomes" id="UP000696931">
    <property type="component" value="Unassembled WGS sequence"/>
</dbReference>
<gene>
    <name evidence="6" type="ORF">HZA61_14840</name>
</gene>
<comment type="similarity">
    <text evidence="5">Belongs to the 4-toluene sulfonate uptake permease (TSUP) (TC 2.A.102) family.</text>
</comment>
<feature type="transmembrane region" description="Helical" evidence="5">
    <location>
        <begin position="139"/>
        <end position="169"/>
    </location>
</feature>
<comment type="subcellular location">
    <subcellularLocation>
        <location evidence="5">Cell membrane</location>
        <topology evidence="5">Multi-pass membrane protein</topology>
    </subcellularLocation>
    <subcellularLocation>
        <location evidence="1">Membrane</location>
        <topology evidence="1">Multi-pass membrane protein</topology>
    </subcellularLocation>
</comment>
<comment type="caution">
    <text evidence="6">The sequence shown here is derived from an EMBL/GenBank/DDBJ whole genome shotgun (WGS) entry which is preliminary data.</text>
</comment>
<dbReference type="PANTHER" id="PTHR43701">
    <property type="entry name" value="MEMBRANE TRANSPORTER PROTEIN MJ0441-RELATED"/>
    <property type="match status" value="1"/>
</dbReference>
<evidence type="ECO:0000256" key="2">
    <source>
        <dbReference type="ARBA" id="ARBA00022692"/>
    </source>
</evidence>
<evidence type="ECO:0000313" key="7">
    <source>
        <dbReference type="Proteomes" id="UP000696931"/>
    </source>
</evidence>
<keyword evidence="3 5" id="KW-1133">Transmembrane helix</keyword>
<dbReference type="GO" id="GO:0005886">
    <property type="term" value="C:plasma membrane"/>
    <property type="evidence" value="ECO:0007669"/>
    <property type="project" value="UniProtKB-SubCell"/>
</dbReference>
<feature type="transmembrane region" description="Helical" evidence="5">
    <location>
        <begin position="12"/>
        <end position="41"/>
    </location>
</feature>
<dbReference type="AlphaFoldDB" id="A0A933SFF9"/>
<protein>
    <recommendedName>
        <fullName evidence="5">Probable membrane transporter protein</fullName>
    </recommendedName>
</protein>
<dbReference type="EMBL" id="JACRIW010000108">
    <property type="protein sequence ID" value="MBI5170763.1"/>
    <property type="molecule type" value="Genomic_DNA"/>
</dbReference>
<evidence type="ECO:0000256" key="1">
    <source>
        <dbReference type="ARBA" id="ARBA00004141"/>
    </source>
</evidence>
<dbReference type="InterPro" id="IPR051598">
    <property type="entry name" value="TSUP/Inactive_protease-like"/>
</dbReference>
<proteinExistence type="inferred from homology"/>
<feature type="transmembrane region" description="Helical" evidence="5">
    <location>
        <begin position="205"/>
        <end position="224"/>
    </location>
</feature>
<dbReference type="InterPro" id="IPR002781">
    <property type="entry name" value="TM_pro_TauE-like"/>
</dbReference>
<feature type="transmembrane region" description="Helical" evidence="5">
    <location>
        <begin position="102"/>
        <end position="119"/>
    </location>
</feature>
<accession>A0A933SFF9</accession>
<dbReference type="Pfam" id="PF01925">
    <property type="entry name" value="TauE"/>
    <property type="match status" value="2"/>
</dbReference>
<keyword evidence="2 5" id="KW-0812">Transmembrane</keyword>
<feature type="transmembrane region" description="Helical" evidence="5">
    <location>
        <begin position="231"/>
        <end position="249"/>
    </location>
</feature>
<feature type="transmembrane region" description="Helical" evidence="5">
    <location>
        <begin position="73"/>
        <end position="90"/>
    </location>
</feature>
<evidence type="ECO:0000313" key="6">
    <source>
        <dbReference type="EMBL" id="MBI5170763.1"/>
    </source>
</evidence>
<keyword evidence="4 5" id="KW-0472">Membrane</keyword>
<name>A0A933SFF9_UNCEI</name>
<dbReference type="PANTHER" id="PTHR43701:SF2">
    <property type="entry name" value="MEMBRANE TRANSPORTER PROTEIN YJNA-RELATED"/>
    <property type="match status" value="1"/>
</dbReference>
<evidence type="ECO:0000256" key="3">
    <source>
        <dbReference type="ARBA" id="ARBA00022989"/>
    </source>
</evidence>
<evidence type="ECO:0000256" key="4">
    <source>
        <dbReference type="ARBA" id="ARBA00023136"/>
    </source>
</evidence>
<reference evidence="6" key="1">
    <citation type="submission" date="2020-07" db="EMBL/GenBank/DDBJ databases">
        <title>Huge and variable diversity of episymbiotic CPR bacteria and DPANN archaea in groundwater ecosystems.</title>
        <authorList>
            <person name="He C.Y."/>
            <person name="Keren R."/>
            <person name="Whittaker M."/>
            <person name="Farag I.F."/>
            <person name="Doudna J."/>
            <person name="Cate J.H.D."/>
            <person name="Banfield J.F."/>
        </authorList>
    </citation>
    <scope>NUCLEOTIDE SEQUENCE</scope>
    <source>
        <strain evidence="6">NC_groundwater_1813_Pr3_B-0.1um_71_17</strain>
    </source>
</reference>